<protein>
    <submittedName>
        <fullName evidence="7">UPF0132 domain-containing protein</fullName>
    </submittedName>
</protein>
<evidence type="ECO:0000256" key="5">
    <source>
        <dbReference type="SAM" id="MobiDB-lite"/>
    </source>
</evidence>
<dbReference type="OrthoDB" id="5546837at2759"/>
<keyword evidence="8" id="KW-1185">Reference proteome</keyword>
<gene>
    <name evidence="7" type="ORF">EJ06DRAFT_496982</name>
</gene>
<dbReference type="Proteomes" id="UP000799640">
    <property type="component" value="Unassembled WGS sequence"/>
</dbReference>
<dbReference type="PANTHER" id="PTHR36460">
    <property type="entry name" value="UPF0132 DOMAIN PROTEIN (AFU_ORTHOLOGUE AFUA_3G10255)"/>
    <property type="match status" value="1"/>
</dbReference>
<proteinExistence type="predicted"/>
<sequence>MADFAPYQSAPPDYTRALSPPLRSPNASPPVRGSSPYTPVAATVSSAPGYQNQNQARPPMPGAWGDDDVDVYTTRLGLRLGVEAALAYLCFPPVGGIVLLVVEGRSDYVRFHAWQSTLVFGVLFVVHLLFSWSRLLGWLFFLFELMLAARLAWRAYTDAATLDRYEVPFFGPLASSVLDDE</sequence>
<comment type="subcellular location">
    <subcellularLocation>
        <location evidence="1">Membrane</location>
        <topology evidence="1">Multi-pass membrane protein</topology>
    </subcellularLocation>
</comment>
<keyword evidence="3 6" id="KW-1133">Transmembrane helix</keyword>
<evidence type="ECO:0000313" key="7">
    <source>
        <dbReference type="EMBL" id="KAF2398359.1"/>
    </source>
</evidence>
<name>A0A6G1HR91_9PEZI</name>
<dbReference type="EMBL" id="ML996700">
    <property type="protein sequence ID" value="KAF2398359.1"/>
    <property type="molecule type" value="Genomic_DNA"/>
</dbReference>
<feature type="transmembrane region" description="Helical" evidence="6">
    <location>
        <begin position="136"/>
        <end position="153"/>
    </location>
</feature>
<feature type="region of interest" description="Disordered" evidence="5">
    <location>
        <begin position="1"/>
        <end position="38"/>
    </location>
</feature>
<evidence type="ECO:0000313" key="8">
    <source>
        <dbReference type="Proteomes" id="UP000799640"/>
    </source>
</evidence>
<organism evidence="7 8">
    <name type="scientific">Trichodelitschia bisporula</name>
    <dbReference type="NCBI Taxonomy" id="703511"/>
    <lineage>
        <taxon>Eukaryota</taxon>
        <taxon>Fungi</taxon>
        <taxon>Dikarya</taxon>
        <taxon>Ascomycota</taxon>
        <taxon>Pezizomycotina</taxon>
        <taxon>Dothideomycetes</taxon>
        <taxon>Dothideomycetes incertae sedis</taxon>
        <taxon>Phaeotrichales</taxon>
        <taxon>Phaeotrichaceae</taxon>
        <taxon>Trichodelitschia</taxon>
    </lineage>
</organism>
<keyword evidence="4 6" id="KW-0472">Membrane</keyword>
<dbReference type="PANTHER" id="PTHR36460:SF1">
    <property type="entry name" value="UPF0132 DOMAIN PROTEIN (AFU_ORTHOLOGUE AFUA_3G10255)"/>
    <property type="match status" value="1"/>
</dbReference>
<evidence type="ECO:0000256" key="4">
    <source>
        <dbReference type="ARBA" id="ARBA00023136"/>
    </source>
</evidence>
<evidence type="ECO:0000256" key="3">
    <source>
        <dbReference type="ARBA" id="ARBA00022989"/>
    </source>
</evidence>
<dbReference type="AlphaFoldDB" id="A0A6G1HR91"/>
<evidence type="ECO:0000256" key="2">
    <source>
        <dbReference type="ARBA" id="ARBA00022692"/>
    </source>
</evidence>
<feature type="transmembrane region" description="Helical" evidence="6">
    <location>
        <begin position="111"/>
        <end position="130"/>
    </location>
</feature>
<feature type="transmembrane region" description="Helical" evidence="6">
    <location>
        <begin position="85"/>
        <end position="102"/>
    </location>
</feature>
<dbReference type="GO" id="GO:0016020">
    <property type="term" value="C:membrane"/>
    <property type="evidence" value="ECO:0007669"/>
    <property type="project" value="UniProtKB-SubCell"/>
</dbReference>
<evidence type="ECO:0000256" key="6">
    <source>
        <dbReference type="SAM" id="Phobius"/>
    </source>
</evidence>
<evidence type="ECO:0000256" key="1">
    <source>
        <dbReference type="ARBA" id="ARBA00004141"/>
    </source>
</evidence>
<accession>A0A6G1HR91</accession>
<reference evidence="7" key="1">
    <citation type="journal article" date="2020" name="Stud. Mycol.">
        <title>101 Dothideomycetes genomes: a test case for predicting lifestyles and emergence of pathogens.</title>
        <authorList>
            <person name="Haridas S."/>
            <person name="Albert R."/>
            <person name="Binder M."/>
            <person name="Bloem J."/>
            <person name="Labutti K."/>
            <person name="Salamov A."/>
            <person name="Andreopoulos B."/>
            <person name="Baker S."/>
            <person name="Barry K."/>
            <person name="Bills G."/>
            <person name="Bluhm B."/>
            <person name="Cannon C."/>
            <person name="Castanera R."/>
            <person name="Culley D."/>
            <person name="Daum C."/>
            <person name="Ezra D."/>
            <person name="Gonzalez J."/>
            <person name="Henrissat B."/>
            <person name="Kuo A."/>
            <person name="Liang C."/>
            <person name="Lipzen A."/>
            <person name="Lutzoni F."/>
            <person name="Magnuson J."/>
            <person name="Mondo S."/>
            <person name="Nolan M."/>
            <person name="Ohm R."/>
            <person name="Pangilinan J."/>
            <person name="Park H.-J."/>
            <person name="Ramirez L."/>
            <person name="Alfaro M."/>
            <person name="Sun H."/>
            <person name="Tritt A."/>
            <person name="Yoshinaga Y."/>
            <person name="Zwiers L.-H."/>
            <person name="Turgeon B."/>
            <person name="Goodwin S."/>
            <person name="Spatafora J."/>
            <person name="Crous P."/>
            <person name="Grigoriev I."/>
        </authorList>
    </citation>
    <scope>NUCLEOTIDE SEQUENCE</scope>
    <source>
        <strain evidence="7">CBS 262.69</strain>
    </source>
</reference>
<keyword evidence="2 6" id="KW-0812">Transmembrane</keyword>